<organism evidence="4 5">
    <name type="scientific">Allacma fusca</name>
    <dbReference type="NCBI Taxonomy" id="39272"/>
    <lineage>
        <taxon>Eukaryota</taxon>
        <taxon>Metazoa</taxon>
        <taxon>Ecdysozoa</taxon>
        <taxon>Arthropoda</taxon>
        <taxon>Hexapoda</taxon>
        <taxon>Collembola</taxon>
        <taxon>Symphypleona</taxon>
        <taxon>Sminthuridae</taxon>
        <taxon>Allacma</taxon>
    </lineage>
</organism>
<dbReference type="PANTHER" id="PTHR12925">
    <property type="entry name" value="HIKESHI FAMILY MEMBER"/>
    <property type="match status" value="1"/>
</dbReference>
<dbReference type="Pfam" id="PF05603">
    <property type="entry name" value="Hikeshi-like_N"/>
    <property type="match status" value="1"/>
</dbReference>
<evidence type="ECO:0000259" key="2">
    <source>
        <dbReference type="Pfam" id="PF05603"/>
    </source>
</evidence>
<dbReference type="InterPro" id="IPR048364">
    <property type="entry name" value="Hikeshi-like_C"/>
</dbReference>
<dbReference type="GO" id="GO:0030544">
    <property type="term" value="F:Hsp70 protein binding"/>
    <property type="evidence" value="ECO:0007669"/>
    <property type="project" value="TreeGrafter"/>
</dbReference>
<dbReference type="GO" id="GO:0005829">
    <property type="term" value="C:cytosol"/>
    <property type="evidence" value="ECO:0007669"/>
    <property type="project" value="TreeGrafter"/>
</dbReference>
<evidence type="ECO:0008006" key="6">
    <source>
        <dbReference type="Google" id="ProtNLM"/>
    </source>
</evidence>
<dbReference type="InterPro" id="IPR031318">
    <property type="entry name" value="OPI10"/>
</dbReference>
<evidence type="ECO:0000256" key="1">
    <source>
        <dbReference type="ARBA" id="ARBA00006623"/>
    </source>
</evidence>
<feature type="domain" description="Hikeshi-like C-terminal" evidence="3">
    <location>
        <begin position="158"/>
        <end position="207"/>
    </location>
</feature>
<dbReference type="PANTHER" id="PTHR12925:SF0">
    <property type="entry name" value="PROTEIN HIKESHI"/>
    <property type="match status" value="1"/>
</dbReference>
<evidence type="ECO:0000313" key="4">
    <source>
        <dbReference type="EMBL" id="CAG7826390.1"/>
    </source>
</evidence>
<dbReference type="OrthoDB" id="10248398at2759"/>
<keyword evidence="5" id="KW-1185">Reference proteome</keyword>
<dbReference type="InterPro" id="IPR008493">
    <property type="entry name" value="Hikeshi-like_N"/>
</dbReference>
<reference evidence="4" key="1">
    <citation type="submission" date="2021-06" db="EMBL/GenBank/DDBJ databases">
        <authorList>
            <person name="Hodson N. C."/>
            <person name="Mongue J. A."/>
            <person name="Jaron S. K."/>
        </authorList>
    </citation>
    <scope>NUCLEOTIDE SEQUENCE</scope>
</reference>
<proteinExistence type="inferred from homology"/>
<protein>
    <recommendedName>
        <fullName evidence="6">Hikeshi-like domain-containing protein</fullName>
    </recommendedName>
</protein>
<evidence type="ECO:0000259" key="3">
    <source>
        <dbReference type="Pfam" id="PF21057"/>
    </source>
</evidence>
<dbReference type="Proteomes" id="UP000708208">
    <property type="component" value="Unassembled WGS sequence"/>
</dbReference>
<dbReference type="AlphaFoldDB" id="A0A8J2L7D2"/>
<dbReference type="Pfam" id="PF21057">
    <property type="entry name" value="Hikeshi-like_C"/>
    <property type="match status" value="1"/>
</dbReference>
<feature type="domain" description="Hikeshi-like N-terminal" evidence="2">
    <location>
        <begin position="8"/>
        <end position="150"/>
    </location>
</feature>
<dbReference type="GO" id="GO:0006606">
    <property type="term" value="P:protein import into nucleus"/>
    <property type="evidence" value="ECO:0007669"/>
    <property type="project" value="TreeGrafter"/>
</dbReference>
<dbReference type="GO" id="GO:0005634">
    <property type="term" value="C:nucleus"/>
    <property type="evidence" value="ECO:0007669"/>
    <property type="project" value="TreeGrafter"/>
</dbReference>
<comment type="similarity">
    <text evidence="1">Belongs to the OPI10 family.</text>
</comment>
<dbReference type="GO" id="GO:0061608">
    <property type="term" value="F:nuclear import signal receptor activity"/>
    <property type="evidence" value="ECO:0007669"/>
    <property type="project" value="TreeGrafter"/>
</dbReference>
<name>A0A8J2L7D2_9HEXA</name>
<comment type="caution">
    <text evidence="4">The sequence shown here is derived from an EMBL/GenBank/DDBJ whole genome shotgun (WGS) entry which is preliminary data.</text>
</comment>
<accession>A0A8J2L7D2</accession>
<dbReference type="EMBL" id="CAJVCH010539603">
    <property type="protein sequence ID" value="CAG7826390.1"/>
    <property type="molecule type" value="Genomic_DNA"/>
</dbReference>
<gene>
    <name evidence="4" type="ORF">AFUS01_LOCUS36444</name>
</gene>
<evidence type="ECO:0000313" key="5">
    <source>
        <dbReference type="Proteomes" id="UP000708208"/>
    </source>
</evidence>
<sequence>MATMFGLIVAGRLVQTDFRQLPEDPTKFSTDVYQASDVNHVVVFLTGIQPFPEGLGAQVYFGWPDESNQLAWHLLGSISNEKPSAIFKISNLKKSAVNSTISPSFFGSCAASNLGIGLGNLDLTSHTPSAKIGLSVESITSINQSTPAATTAPVTVSAFVEFSQKMLENFVNYATSFGDSNYISLQTVKNWYDNFQRRLQADPYFWR</sequence>